<feature type="region of interest" description="Disordered" evidence="7">
    <location>
        <begin position="1242"/>
        <end position="1269"/>
    </location>
</feature>
<dbReference type="Gene3D" id="2.60.120.260">
    <property type="entry name" value="Galactose-binding domain-like"/>
    <property type="match status" value="1"/>
</dbReference>
<dbReference type="Pfam" id="PF08263">
    <property type="entry name" value="LRRNT_2"/>
    <property type="match status" value="1"/>
</dbReference>
<evidence type="ECO:0000256" key="4">
    <source>
        <dbReference type="ARBA" id="ARBA00022614"/>
    </source>
</evidence>
<dbReference type="EMBL" id="JADXDR010000068">
    <property type="protein sequence ID" value="KAI7840984.1"/>
    <property type="molecule type" value="Genomic_DNA"/>
</dbReference>
<dbReference type="SUPFAM" id="SSF52058">
    <property type="entry name" value="L domain-like"/>
    <property type="match status" value="1"/>
</dbReference>
<evidence type="ECO:0000313" key="9">
    <source>
        <dbReference type="EMBL" id="KAI7840984.1"/>
    </source>
</evidence>
<evidence type="ECO:0000256" key="5">
    <source>
        <dbReference type="ARBA" id="ARBA00022741"/>
    </source>
</evidence>
<accession>A0AAD5DR99</accession>
<name>A0AAD5DR99_9CHLO</name>
<evidence type="ECO:0000256" key="7">
    <source>
        <dbReference type="SAM" id="MobiDB-lite"/>
    </source>
</evidence>
<dbReference type="InterPro" id="IPR032675">
    <property type="entry name" value="LRR_dom_sf"/>
</dbReference>
<feature type="domain" description="Protein kinase" evidence="8">
    <location>
        <begin position="929"/>
        <end position="1214"/>
    </location>
</feature>
<keyword evidence="5" id="KW-0547">Nucleotide-binding</keyword>
<dbReference type="PANTHER" id="PTHR44329:SF298">
    <property type="entry name" value="MIXED LINEAGE KINASE DOMAIN-LIKE PROTEIN"/>
    <property type="match status" value="1"/>
</dbReference>
<feature type="region of interest" description="Disordered" evidence="7">
    <location>
        <begin position="562"/>
        <end position="586"/>
    </location>
</feature>
<feature type="region of interest" description="Disordered" evidence="7">
    <location>
        <begin position="873"/>
        <end position="914"/>
    </location>
</feature>
<evidence type="ECO:0000256" key="2">
    <source>
        <dbReference type="ARBA" id="ARBA00004430"/>
    </source>
</evidence>
<comment type="similarity">
    <text evidence="3">Belongs to the protein kinase superfamily. Ser/Thr protein kinase family.</text>
</comment>
<evidence type="ECO:0000256" key="3">
    <source>
        <dbReference type="ARBA" id="ARBA00008684"/>
    </source>
</evidence>
<dbReference type="SUPFAM" id="SSF56112">
    <property type="entry name" value="Protein kinase-like (PK-like)"/>
    <property type="match status" value="1"/>
</dbReference>
<comment type="caution">
    <text evidence="9">The sequence shown here is derived from an EMBL/GenBank/DDBJ whole genome shotgun (WGS) entry which is preliminary data.</text>
</comment>
<dbReference type="Gene3D" id="1.10.510.10">
    <property type="entry name" value="Transferase(Phosphotransferase) domain 1"/>
    <property type="match status" value="1"/>
</dbReference>
<feature type="compositionally biased region" description="Low complexity" evidence="7">
    <location>
        <begin position="899"/>
        <end position="913"/>
    </location>
</feature>
<keyword evidence="6" id="KW-0067">ATP-binding</keyword>
<proteinExistence type="inferred from homology"/>
<dbReference type="InterPro" id="IPR051681">
    <property type="entry name" value="Ser/Thr_Kinases-Pseudokinases"/>
</dbReference>
<keyword evidence="4" id="KW-0433">Leucine-rich repeat</keyword>
<protein>
    <recommendedName>
        <fullName evidence="8">Protein kinase domain-containing protein</fullName>
    </recommendedName>
</protein>
<dbReference type="PANTHER" id="PTHR44329">
    <property type="entry name" value="SERINE/THREONINE-PROTEIN KINASE TNNI3K-RELATED"/>
    <property type="match status" value="1"/>
</dbReference>
<feature type="region of interest" description="Disordered" evidence="7">
    <location>
        <begin position="722"/>
        <end position="746"/>
    </location>
</feature>
<dbReference type="Gene3D" id="3.80.10.10">
    <property type="entry name" value="Ribonuclease Inhibitor"/>
    <property type="match status" value="1"/>
</dbReference>
<dbReference type="GO" id="GO:0005524">
    <property type="term" value="F:ATP binding"/>
    <property type="evidence" value="ECO:0007669"/>
    <property type="project" value="UniProtKB-KW"/>
</dbReference>
<dbReference type="InterPro" id="IPR008271">
    <property type="entry name" value="Ser/Thr_kinase_AS"/>
</dbReference>
<reference evidence="9" key="1">
    <citation type="submission" date="2020-11" db="EMBL/GenBank/DDBJ databases">
        <title>Chlorella ohadii genome sequencing and assembly.</title>
        <authorList>
            <person name="Murik O."/>
            <person name="Treves H."/>
            <person name="Kedem I."/>
            <person name="Shotland Y."/>
            <person name="Kaplan A."/>
        </authorList>
    </citation>
    <scope>NUCLEOTIDE SEQUENCE</scope>
    <source>
        <strain evidence="9">1</strain>
    </source>
</reference>
<dbReference type="Proteomes" id="UP001205105">
    <property type="component" value="Unassembled WGS sequence"/>
</dbReference>
<sequence length="1384" mass="143670">MPSPSPAAISPAPGAVNAQAVALLAFKNALTSADSLASWTNVTDNPCGPPAWQGVSCDAGNKVVQQLDLWGLGLQGPISERLGDLVGLTRIELAQNQLAGRVPDLQLPFLQELSLHTNNLSGPLPSLSKLPSLQTANLYNNQLTGTLPAAWSELPDNTTIRVLPNNLCGSVPGEPYPQLCFVAETDSCYPVVNTLGSCFNPTCNRETSLVGTNVFNAALENGATVWDTLAVSNLSGIGAASSWSAAADGNGSAMPAGNASVVAPSKVALPCYLPGSPVGDYLGGDQAHKMMAWGDAQDPSAPASVVSEVPGNTPSCSQQGALWAVDLRYTTQLALVVIEAGANGISNAAIQVSDSPALPGVAAARPGTTSVVCAANITVLQPGTPISTTTLGCAATGRYMTLTADQPMDLCRVSVYPAAADAAWNQPYRATSDLGETVNGTYGEGGNGTVLVKAFPGTTPTFVLDLGANAGVAAVTLGSEQFTVTAVKVSTTSPELSMFAGATRRLRQLGVGGGGVNCQLAPTFSGADSVYACNGGQGRYVVVSGYPDGELVVRSLAVYLTQPSNRQPPSPSSPTPPPPPPAMSESQYVGTLLLGGNISQFSNQGADTKQLLAVYNRAWGQALAASGFTLDPKATSLQSAKPNGLAALDYGEVTVWMLPPSQPGSSSSLSAGTVAGISIGIVAVLVAAAGALFAWRRKRRIRQEGTALGKAQAAEEGLGVAAMAGGSGSGSPPMPSKLGSPPGSPAAVAPLAYSHALQQGQAGKKDGGRPDAALLWGSAQQYSNGLLPSLSARSTAAASAVSFATSAAAPSSHLSRGASANESQLAGPTSSDLQRLRDDPLLEWILKSQQPPTAEEAASAAAVAATAAATAAAHSQASRDGRATGNHGSSTPLADASEAAGSMQQQQRRGSSANPLMDVRVWQFSFRELEIQRQIGAGSFGRVYLAKWRETLVATKILMDTGVDIEDEDDAERALTLSNPVLESLEREASMMAALRHPNVVAFLGVCPSPPCVATEYCSRGSLTDVLRGGKGNATKARQLDWARRLNMALDAAKGMHYLHKHVPPIIHRDLKSPNLLVDKHWRVKVSDFNLSKIMEDNAVMSSVAATNPRWLSPEILDGKKASYQSDVYAFGVVLWELLTWELPWGATNPWQVVNIVAEGGRLEFPPREELPGPDSQTWTELDSYCQLVQRCWAQAPADRPLFKEIITQLRDMLERTLSAKASLAGSSVAGGLVSSGHLPGSSCAAEPAGGVPSAPPTPARSAPGSPALHAFVPPGVPASPLLQQRYGRLSCGLSGLSGASSGALLNEDVLPPLDEHSAAAAADGLVSDGTAAMESGKQENGAVVQHRWEQQQQLEQQQQRRRQQQQQQQPEQRQVDGTTSSVN</sequence>
<keyword evidence="10" id="KW-1185">Reference proteome</keyword>
<feature type="compositionally biased region" description="Low complexity" evidence="7">
    <location>
        <begin position="736"/>
        <end position="746"/>
    </location>
</feature>
<gene>
    <name evidence="9" type="ORF">COHA_005213</name>
</gene>
<evidence type="ECO:0000259" key="8">
    <source>
        <dbReference type="PROSITE" id="PS50011"/>
    </source>
</evidence>
<dbReference type="Pfam" id="PF07714">
    <property type="entry name" value="PK_Tyr_Ser-Thr"/>
    <property type="match status" value="1"/>
</dbReference>
<dbReference type="CDD" id="cd13999">
    <property type="entry name" value="STKc_MAP3K-like"/>
    <property type="match status" value="1"/>
</dbReference>
<dbReference type="InterPro" id="IPR011009">
    <property type="entry name" value="Kinase-like_dom_sf"/>
</dbReference>
<dbReference type="InterPro" id="IPR000719">
    <property type="entry name" value="Prot_kinase_dom"/>
</dbReference>
<dbReference type="SMART" id="SM00220">
    <property type="entry name" value="S_TKc"/>
    <property type="match status" value="1"/>
</dbReference>
<evidence type="ECO:0000256" key="1">
    <source>
        <dbReference type="ARBA" id="ARBA00004370"/>
    </source>
</evidence>
<evidence type="ECO:0000313" key="10">
    <source>
        <dbReference type="Proteomes" id="UP001205105"/>
    </source>
</evidence>
<feature type="region of interest" description="Disordered" evidence="7">
    <location>
        <begin position="1334"/>
        <end position="1384"/>
    </location>
</feature>
<dbReference type="InterPro" id="IPR013210">
    <property type="entry name" value="LRR_N_plant-typ"/>
</dbReference>
<feature type="compositionally biased region" description="Pro residues" evidence="7">
    <location>
        <begin position="566"/>
        <end position="582"/>
    </location>
</feature>
<dbReference type="GO" id="GO:0016020">
    <property type="term" value="C:membrane"/>
    <property type="evidence" value="ECO:0007669"/>
    <property type="project" value="UniProtKB-SubCell"/>
</dbReference>
<dbReference type="PROSITE" id="PS50011">
    <property type="entry name" value="PROTEIN_KINASE_DOM"/>
    <property type="match status" value="1"/>
</dbReference>
<dbReference type="GO" id="GO:0005930">
    <property type="term" value="C:axoneme"/>
    <property type="evidence" value="ECO:0007669"/>
    <property type="project" value="UniProtKB-SubCell"/>
</dbReference>
<dbReference type="GO" id="GO:0004674">
    <property type="term" value="F:protein serine/threonine kinase activity"/>
    <property type="evidence" value="ECO:0007669"/>
    <property type="project" value="TreeGrafter"/>
</dbReference>
<dbReference type="PROSITE" id="PS00108">
    <property type="entry name" value="PROTEIN_KINASE_ST"/>
    <property type="match status" value="1"/>
</dbReference>
<dbReference type="InterPro" id="IPR001245">
    <property type="entry name" value="Ser-Thr/Tyr_kinase_cat_dom"/>
</dbReference>
<feature type="compositionally biased region" description="Polar residues" evidence="7">
    <location>
        <begin position="818"/>
        <end position="833"/>
    </location>
</feature>
<feature type="region of interest" description="Disordered" evidence="7">
    <location>
        <begin position="810"/>
        <end position="834"/>
    </location>
</feature>
<comment type="subcellular location">
    <subcellularLocation>
        <location evidence="2">Cytoplasm</location>
        <location evidence="2">Cytoskeleton</location>
        <location evidence="2">Cilium axoneme</location>
    </subcellularLocation>
    <subcellularLocation>
        <location evidence="1">Membrane</location>
    </subcellularLocation>
</comment>
<organism evidence="9 10">
    <name type="scientific">Chlorella ohadii</name>
    <dbReference type="NCBI Taxonomy" id="2649997"/>
    <lineage>
        <taxon>Eukaryota</taxon>
        <taxon>Viridiplantae</taxon>
        <taxon>Chlorophyta</taxon>
        <taxon>core chlorophytes</taxon>
        <taxon>Trebouxiophyceae</taxon>
        <taxon>Chlorellales</taxon>
        <taxon>Chlorellaceae</taxon>
        <taxon>Chlorella clade</taxon>
        <taxon>Chlorella</taxon>
    </lineage>
</organism>
<evidence type="ECO:0000256" key="6">
    <source>
        <dbReference type="ARBA" id="ARBA00022840"/>
    </source>
</evidence>